<feature type="region of interest" description="Disordered" evidence="9">
    <location>
        <begin position="914"/>
        <end position="1026"/>
    </location>
</feature>
<evidence type="ECO:0000256" key="7">
    <source>
        <dbReference type="ARBA" id="ARBA00034617"/>
    </source>
</evidence>
<dbReference type="GO" id="GO:0000724">
    <property type="term" value="P:double-strand break repair via homologous recombination"/>
    <property type="evidence" value="ECO:0007669"/>
    <property type="project" value="TreeGrafter"/>
</dbReference>
<dbReference type="PANTHER" id="PTHR13710:SF153">
    <property type="entry name" value="RECQ-LIKE DNA HELICASE BLM"/>
    <property type="match status" value="1"/>
</dbReference>
<evidence type="ECO:0000256" key="5">
    <source>
        <dbReference type="ARBA" id="ARBA00023235"/>
    </source>
</evidence>
<keyword evidence="4" id="KW-0238">DNA-binding</keyword>
<gene>
    <name evidence="12" type="ORF">BD626DRAFT_543527</name>
</gene>
<keyword evidence="5" id="KW-0413">Isomerase</keyword>
<dbReference type="GO" id="GO:0003677">
    <property type="term" value="F:DNA binding"/>
    <property type="evidence" value="ECO:0007669"/>
    <property type="project" value="UniProtKB-KW"/>
</dbReference>
<feature type="domain" description="Helicase C-terminal" evidence="11">
    <location>
        <begin position="1291"/>
        <end position="1450"/>
    </location>
</feature>
<dbReference type="PANTHER" id="PTHR13710">
    <property type="entry name" value="DNA HELICASE RECQ FAMILY MEMBER"/>
    <property type="match status" value="1"/>
</dbReference>
<dbReference type="InterPro" id="IPR001650">
    <property type="entry name" value="Helicase_C-like"/>
</dbReference>
<dbReference type="Pfam" id="PF00270">
    <property type="entry name" value="DEAD"/>
    <property type="match status" value="1"/>
</dbReference>
<dbReference type="InterPro" id="IPR014001">
    <property type="entry name" value="Helicase_ATP-bd"/>
</dbReference>
<dbReference type="GO" id="GO:0005634">
    <property type="term" value="C:nucleus"/>
    <property type="evidence" value="ECO:0007669"/>
    <property type="project" value="TreeGrafter"/>
</dbReference>
<keyword evidence="2" id="KW-0547">Nucleotide-binding</keyword>
<feature type="region of interest" description="Disordered" evidence="9">
    <location>
        <begin position="1"/>
        <end position="37"/>
    </location>
</feature>
<dbReference type="OrthoDB" id="3151137at2759"/>
<dbReference type="SMART" id="SM00487">
    <property type="entry name" value="DEXDc"/>
    <property type="match status" value="1"/>
</dbReference>
<evidence type="ECO:0000313" key="12">
    <source>
        <dbReference type="EMBL" id="TRM55201.1"/>
    </source>
</evidence>
<comment type="caution">
    <text evidence="12">The sequence shown here is derived from an EMBL/GenBank/DDBJ whole genome shotgun (WGS) entry which is preliminary data.</text>
</comment>
<dbReference type="GO" id="GO:0005737">
    <property type="term" value="C:cytoplasm"/>
    <property type="evidence" value="ECO:0007669"/>
    <property type="project" value="TreeGrafter"/>
</dbReference>
<dbReference type="STRING" id="97359.A0A550BRP8"/>
<comment type="similarity">
    <text evidence="1">Belongs to the helicase family. RecQ subfamily.</text>
</comment>
<evidence type="ECO:0000256" key="9">
    <source>
        <dbReference type="SAM" id="MobiDB-lite"/>
    </source>
</evidence>
<dbReference type="PROSITE" id="PS51192">
    <property type="entry name" value="HELICASE_ATP_BIND_1"/>
    <property type="match status" value="1"/>
</dbReference>
<evidence type="ECO:0000313" key="13">
    <source>
        <dbReference type="Proteomes" id="UP000320762"/>
    </source>
</evidence>
<keyword evidence="13" id="KW-1185">Reference proteome</keyword>
<evidence type="ECO:0000259" key="11">
    <source>
        <dbReference type="PROSITE" id="PS51194"/>
    </source>
</evidence>
<dbReference type="GO" id="GO:0009378">
    <property type="term" value="F:four-way junction helicase activity"/>
    <property type="evidence" value="ECO:0007669"/>
    <property type="project" value="TreeGrafter"/>
</dbReference>
<sequence length="1663" mass="184053">MDDVDMEDPETEYEAAEDPPESAAGTPAADVSEPESPDILTTDLMNSFSVKLNTKLRVLICHCLHMVDITKLTSHFAHHASEGRSDTGDRLRRLVDELRGFGVQDGLPDIAPSIVPRPAIAGIPVHATYGCSSCVFHRKSRHKVVKHCTHHCSARPNAYLMDCSVQRPLQNQGYIRVITQETSSAIAPLVKALVQLQADQIQKLRTEERNQRLISPLLARTGWHRHVAGHDIQVLIAASAYPAADEFPGLAKQVLEYFNSATEMLPFTDLLVLQTLNTAEPARTGINHEPLLRLQEHDSSLAAYVRPVVNILAILLRNATGTYRIPLSPELSAALDVMRDKFSAGSGVQLKDLHEAFFTLWVTEWGRESAAQSLVDPTMACLTLLALKKDGSFLEAQNLTGILAKLTRAIQLTAVYEIHGQMAASGDQTVGFQLAQAHALAPYVQEARLTTFASVRSLQHYATAIAYSSINVPRIWWTDTKTWQALLYRGRKFTLDHLRAIVARIQSNVISSYEYLTAGVDTDLCYDDLGDDPQNRDNGYTAADPMRPAIRDQFEDVSARVLAAHGLLDRTTGKIDVLAARKFLSRFADLDHGQRRSPRGTELTAMMYRNTAERLRNLYMFGKRPCIIRRYNKTTSHHKQDKVIPNSLDAVTGDVIFRKVLFLDPIAAYLAPIVWPERAAEVTQLYYTMLFVDFGRLFTTDDLSKAMTAVAMGVCGWALTVADYRHIYIAYARKLLHQRDEDAEDAEEVDANQAGHSKPIGRAHYGLSQQTFVGADEDTMRAFTDNSDVHCRNAHLCPGGKGLPYHQCTTNHYAEAHSSAEAAAPPATLAGVVELFSGAFRTFGAQIDSLVESQRVMQAMLNRLVAHPAPQQPAQANLPDHPPQSAQTASDDLAAQQVSNSTTLVGAMSPATPAIHAERPPASGSSFHAPPPSFPAGPSRHAQTAYSNEEDVFWGAQPHSGPSGTPSVHSFSLPADSPSVRRPLTALNWRNPPRPRASSDVSMEGIEDGTRPSLPQELPGRLPRPMSQPLTAVPTLSSSRTAIPAQHQISTPMFKPVLFFPVPNGLEFMLDPPYDPHQPITEDDMLLIVRKLLDRNTATWTCIEQRAAIIALLMLDRDIFISLRTAAGKSLIAILPSRVELGITVIVIPLRALLEDWKRRLTAMGVPFEAFEAGGKTVLSGRVQIVLVSVDVASKHHWREAIQVLLATGFVIVRIIVDEIHLAVTQNFRKCLQSVHELRFAPCPLVLMSATIPPLSVPWFTEQFAVHNPLMIRGLSVRKEIAYDLRSPYKEVEHLVKPILKDVRELLSQPEDRYMIFVSSIGAGQKLAALLDLEVFHGLSADKGQDMTAQMQTDIYNRWTSGQKLGIITTNALSAGNDYAHVRYVAHVHTPPNAVDYIQETGRAARDGRRALAAIFPYRSMPNWGQSQVIKDISGSHVMEHIVYNMRSLSVKDPKRCIRYALGTFNDGIGKACYQLTDCERCIFCIERHKEPAKAREDAALAIDVMNVPLVQPLRPSQYMPNVHTSAQVRDLLTARFGPAHEIAEDRTIERLGREADELGRYARFLTYADEACGHCLVYRLLGHPLAEKVHDFNHDPHACPTLRTKAEKKAFYTVRTNVHYSKKKKPGPCYICHFPSMGNDTLHPEFTGSPLGGCGGYGSLDG</sequence>
<feature type="compositionally biased region" description="Polar residues" evidence="9">
    <location>
        <begin position="884"/>
        <end position="895"/>
    </location>
</feature>
<dbReference type="SUPFAM" id="SSF52540">
    <property type="entry name" value="P-loop containing nucleoside triphosphate hydrolases"/>
    <property type="match status" value="1"/>
</dbReference>
<protein>
    <recommendedName>
        <fullName evidence="8">DNA 3'-5' helicase</fullName>
        <ecNumber evidence="8">5.6.2.4</ecNumber>
    </recommendedName>
</protein>
<evidence type="ECO:0000259" key="10">
    <source>
        <dbReference type="PROSITE" id="PS51192"/>
    </source>
</evidence>
<dbReference type="Gene3D" id="3.40.50.300">
    <property type="entry name" value="P-loop containing nucleotide triphosphate hydrolases"/>
    <property type="match status" value="2"/>
</dbReference>
<dbReference type="InterPro" id="IPR011545">
    <property type="entry name" value="DEAD/DEAH_box_helicase_dom"/>
</dbReference>
<proteinExistence type="inferred from homology"/>
<dbReference type="Pfam" id="PF00271">
    <property type="entry name" value="Helicase_C"/>
    <property type="match status" value="1"/>
</dbReference>
<keyword evidence="3" id="KW-0067">ATP-binding</keyword>
<dbReference type="GO" id="GO:0005694">
    <property type="term" value="C:chromosome"/>
    <property type="evidence" value="ECO:0007669"/>
    <property type="project" value="TreeGrafter"/>
</dbReference>
<dbReference type="Proteomes" id="UP000320762">
    <property type="component" value="Unassembled WGS sequence"/>
</dbReference>
<name>A0A550BRP8_9AGAR</name>
<dbReference type="SMART" id="SM00490">
    <property type="entry name" value="HELICc"/>
    <property type="match status" value="1"/>
</dbReference>
<evidence type="ECO:0000256" key="4">
    <source>
        <dbReference type="ARBA" id="ARBA00023125"/>
    </source>
</evidence>
<feature type="region of interest" description="Disordered" evidence="9">
    <location>
        <begin position="871"/>
        <end position="895"/>
    </location>
</feature>
<comment type="catalytic activity">
    <reaction evidence="7">
        <text>Couples ATP hydrolysis with the unwinding of duplex DNA by translocating in the 3'-5' direction.</text>
        <dbReference type="EC" id="5.6.2.4"/>
    </reaction>
</comment>
<evidence type="ECO:0000256" key="8">
    <source>
        <dbReference type="ARBA" id="ARBA00034808"/>
    </source>
</evidence>
<evidence type="ECO:0000256" key="1">
    <source>
        <dbReference type="ARBA" id="ARBA00005446"/>
    </source>
</evidence>
<dbReference type="EMBL" id="VDMD01000246">
    <property type="protein sequence ID" value="TRM55201.1"/>
    <property type="molecule type" value="Genomic_DNA"/>
</dbReference>
<feature type="compositionally biased region" description="Acidic residues" evidence="9">
    <location>
        <begin position="1"/>
        <end position="20"/>
    </location>
</feature>
<accession>A0A550BRP8</accession>
<feature type="compositionally biased region" description="Polar residues" evidence="9">
    <location>
        <begin position="960"/>
        <end position="970"/>
    </location>
</feature>
<organism evidence="12 13">
    <name type="scientific">Schizophyllum amplum</name>
    <dbReference type="NCBI Taxonomy" id="97359"/>
    <lineage>
        <taxon>Eukaryota</taxon>
        <taxon>Fungi</taxon>
        <taxon>Dikarya</taxon>
        <taxon>Basidiomycota</taxon>
        <taxon>Agaricomycotina</taxon>
        <taxon>Agaricomycetes</taxon>
        <taxon>Agaricomycetidae</taxon>
        <taxon>Agaricales</taxon>
        <taxon>Schizophyllaceae</taxon>
        <taxon>Schizophyllum</taxon>
    </lineage>
</organism>
<dbReference type="PROSITE" id="PS51194">
    <property type="entry name" value="HELICASE_CTER"/>
    <property type="match status" value="1"/>
</dbReference>
<evidence type="ECO:0000256" key="3">
    <source>
        <dbReference type="ARBA" id="ARBA00022840"/>
    </source>
</evidence>
<evidence type="ECO:0000256" key="2">
    <source>
        <dbReference type="ARBA" id="ARBA00022741"/>
    </source>
</evidence>
<dbReference type="InterPro" id="IPR027417">
    <property type="entry name" value="P-loop_NTPase"/>
</dbReference>
<evidence type="ECO:0000256" key="6">
    <source>
        <dbReference type="ARBA" id="ARBA00023242"/>
    </source>
</evidence>
<feature type="domain" description="Helicase ATP-binding" evidence="10">
    <location>
        <begin position="1110"/>
        <end position="1270"/>
    </location>
</feature>
<reference evidence="12 13" key="1">
    <citation type="journal article" date="2019" name="New Phytol.">
        <title>Comparative genomics reveals unique wood-decay strategies and fruiting body development in the Schizophyllaceae.</title>
        <authorList>
            <person name="Almasi E."/>
            <person name="Sahu N."/>
            <person name="Krizsan K."/>
            <person name="Balint B."/>
            <person name="Kovacs G.M."/>
            <person name="Kiss B."/>
            <person name="Cseklye J."/>
            <person name="Drula E."/>
            <person name="Henrissat B."/>
            <person name="Nagy I."/>
            <person name="Chovatia M."/>
            <person name="Adam C."/>
            <person name="LaButti K."/>
            <person name="Lipzen A."/>
            <person name="Riley R."/>
            <person name="Grigoriev I.V."/>
            <person name="Nagy L.G."/>
        </authorList>
    </citation>
    <scope>NUCLEOTIDE SEQUENCE [LARGE SCALE GENOMIC DNA]</scope>
    <source>
        <strain evidence="12 13">NL-1724</strain>
    </source>
</reference>
<dbReference type="GO" id="GO:0043138">
    <property type="term" value="F:3'-5' DNA helicase activity"/>
    <property type="evidence" value="ECO:0007669"/>
    <property type="project" value="UniProtKB-EC"/>
</dbReference>
<keyword evidence="6" id="KW-0539">Nucleus</keyword>
<dbReference type="EC" id="5.6.2.4" evidence="8"/>
<dbReference type="GO" id="GO:0005524">
    <property type="term" value="F:ATP binding"/>
    <property type="evidence" value="ECO:0007669"/>
    <property type="project" value="UniProtKB-KW"/>
</dbReference>